<dbReference type="Pfam" id="PF19783">
    <property type="entry name" value="DUF6268"/>
    <property type="match status" value="1"/>
</dbReference>
<organism evidence="3 4">
    <name type="scientific">Aquimarina amphilecti</name>
    <dbReference type="NCBI Taxonomy" id="1038014"/>
    <lineage>
        <taxon>Bacteria</taxon>
        <taxon>Pseudomonadati</taxon>
        <taxon>Bacteroidota</taxon>
        <taxon>Flavobacteriia</taxon>
        <taxon>Flavobacteriales</taxon>
        <taxon>Flavobacteriaceae</taxon>
        <taxon>Aquimarina</taxon>
    </lineage>
</organism>
<feature type="chain" id="PRO_5011668618" description="DUF6268 domain-containing protein" evidence="1">
    <location>
        <begin position="20"/>
        <end position="301"/>
    </location>
</feature>
<gene>
    <name evidence="3" type="ORF">SAMN04487910_0503</name>
</gene>
<feature type="signal peptide" evidence="1">
    <location>
        <begin position="1"/>
        <end position="19"/>
    </location>
</feature>
<dbReference type="EMBL" id="FOAB01000001">
    <property type="protein sequence ID" value="SEK42784.1"/>
    <property type="molecule type" value="Genomic_DNA"/>
</dbReference>
<proteinExistence type="predicted"/>
<keyword evidence="1" id="KW-0732">Signal</keyword>
<dbReference type="RefSeq" id="WP_091405081.1">
    <property type="nucleotide sequence ID" value="NZ_FOAB01000001.1"/>
</dbReference>
<feature type="domain" description="DUF6268" evidence="2">
    <location>
        <begin position="68"/>
        <end position="248"/>
    </location>
</feature>
<evidence type="ECO:0000259" key="2">
    <source>
        <dbReference type="Pfam" id="PF19783"/>
    </source>
</evidence>
<reference evidence="3 4" key="1">
    <citation type="submission" date="2016-10" db="EMBL/GenBank/DDBJ databases">
        <authorList>
            <person name="de Groot N.N."/>
        </authorList>
    </citation>
    <scope>NUCLEOTIDE SEQUENCE [LARGE SCALE GENOMIC DNA]</scope>
    <source>
        <strain evidence="3 4">DSM 25232</strain>
    </source>
</reference>
<name>A0A1H7GXN8_AQUAM</name>
<accession>A0A1H7GXN8</accession>
<keyword evidence="4" id="KW-1185">Reference proteome</keyword>
<evidence type="ECO:0000256" key="1">
    <source>
        <dbReference type="SAM" id="SignalP"/>
    </source>
</evidence>
<dbReference type="OrthoDB" id="1488805at2"/>
<evidence type="ECO:0000313" key="3">
    <source>
        <dbReference type="EMBL" id="SEK42784.1"/>
    </source>
</evidence>
<dbReference type="STRING" id="1038014.SAMN04487910_0503"/>
<protein>
    <recommendedName>
        <fullName evidence="2">DUF6268 domain-containing protein</fullName>
    </recommendedName>
</protein>
<dbReference type="Proteomes" id="UP000198521">
    <property type="component" value="Unassembled WGS sequence"/>
</dbReference>
<sequence length="301" mass="34364">MKKLILCSCLFLFSFVTNAQDYTDIVRLNISRTNLEDKERTFDTDITNVNFEIIYPKILNDNLILLTGLTAEHTNLDISQLTPDQNLIMTRLNAGVKIKHSEKWSGTYVALPKLASDFDNLGAKDFQIGGIALLDFQYNNNVRAKFGVYSSSENFGTIITPLLGFFYRSVNKKFHLDAVLPIRLEANYMLWNHFSLGLDLRTSVKSYNLVNQDIDFYVQEESVRASIYGSYGLFENSFLIRAKIGLDTTDYGVYASGDKSGVQLLTFTLNDDNRIRLNNEFDSNLFLGLDFIYRFDISSKK</sequence>
<dbReference type="AlphaFoldDB" id="A0A1H7GXN8"/>
<dbReference type="InterPro" id="IPR046235">
    <property type="entry name" value="DUF6268"/>
</dbReference>
<evidence type="ECO:0000313" key="4">
    <source>
        <dbReference type="Proteomes" id="UP000198521"/>
    </source>
</evidence>